<gene>
    <name evidence="5" type="primary">istB</name>
    <name evidence="5" type="ORF">N5B56_07550</name>
</gene>
<dbReference type="PANTHER" id="PTHR30050">
    <property type="entry name" value="CHROMOSOMAL REPLICATION INITIATOR PROTEIN DNAA"/>
    <property type="match status" value="1"/>
</dbReference>
<dbReference type="SUPFAM" id="SSF52540">
    <property type="entry name" value="P-loop containing nucleoside triphosphate hydrolases"/>
    <property type="match status" value="1"/>
</dbReference>
<dbReference type="CDD" id="cd00009">
    <property type="entry name" value="AAA"/>
    <property type="match status" value="1"/>
</dbReference>
<dbReference type="NCBIfam" id="NF038214">
    <property type="entry name" value="IS21_help_AAA"/>
    <property type="match status" value="1"/>
</dbReference>
<evidence type="ECO:0000259" key="4">
    <source>
        <dbReference type="SMART" id="SM00382"/>
    </source>
</evidence>
<evidence type="ECO:0000313" key="5">
    <source>
        <dbReference type="EMBL" id="MCT7398946.1"/>
    </source>
</evidence>
<dbReference type="Proteomes" id="UP001431199">
    <property type="component" value="Unassembled WGS sequence"/>
</dbReference>
<feature type="domain" description="AAA+ ATPase" evidence="4">
    <location>
        <begin position="96"/>
        <end position="229"/>
    </location>
</feature>
<dbReference type="InterPro" id="IPR028350">
    <property type="entry name" value="DNAC/IstB-like"/>
</dbReference>
<dbReference type="InterPro" id="IPR047661">
    <property type="entry name" value="IstB"/>
</dbReference>
<accession>A0ABT2M088</accession>
<dbReference type="Pfam" id="PF01695">
    <property type="entry name" value="IstB_IS21"/>
    <property type="match status" value="1"/>
</dbReference>
<proteinExistence type="inferred from homology"/>
<dbReference type="PIRSF" id="PIRSF003073">
    <property type="entry name" value="DNAC_TnpB_IstB"/>
    <property type="match status" value="1"/>
</dbReference>
<name>A0ABT2M088_9FIRM</name>
<dbReference type="Gene3D" id="3.40.50.300">
    <property type="entry name" value="P-loop containing nucleotide triphosphate hydrolases"/>
    <property type="match status" value="1"/>
</dbReference>
<dbReference type="EMBL" id="JAODBU010000006">
    <property type="protein sequence ID" value="MCT7398946.1"/>
    <property type="molecule type" value="Genomic_DNA"/>
</dbReference>
<evidence type="ECO:0000256" key="3">
    <source>
        <dbReference type="ARBA" id="ARBA00022840"/>
    </source>
</evidence>
<keyword evidence="3" id="KW-0067">ATP-binding</keyword>
<dbReference type="InterPro" id="IPR027417">
    <property type="entry name" value="P-loop_NTPase"/>
</dbReference>
<organism evidence="5 6">
    <name type="scientific">Eubacterium album</name>
    <dbReference type="NCBI Taxonomy" id="2978477"/>
    <lineage>
        <taxon>Bacteria</taxon>
        <taxon>Bacillati</taxon>
        <taxon>Bacillota</taxon>
        <taxon>Clostridia</taxon>
        <taxon>Eubacteriales</taxon>
        <taxon>Eubacteriaceae</taxon>
        <taxon>Eubacterium</taxon>
    </lineage>
</organism>
<evidence type="ECO:0000256" key="1">
    <source>
        <dbReference type="ARBA" id="ARBA00008059"/>
    </source>
</evidence>
<evidence type="ECO:0000313" key="6">
    <source>
        <dbReference type="Proteomes" id="UP001431199"/>
    </source>
</evidence>
<sequence>MSNLLSGLEELGIHKMQEYLDTYVNLVNNGEKSFTQALEELVEIEKKENQKRRDLANVKVANFPFLKTFDDYEFDFQPNVNKKELLELNSLGFVDKHKNVVFVGSSGVGKTHLATSLGITCAKARYQTYFITFENLITQLKKAIQENRLENRLKFYAKYRVLIIDEIGYMPIDQDTANVFFQLIAKRYEKNSTIITTNMPFSKWGEFFGSATLANAVLDRLLHHSTVISIKGPSYRLKDKKLLFESNSKEG</sequence>
<protein>
    <submittedName>
        <fullName evidence="5">IS21-like element helper ATPase IstB</fullName>
    </submittedName>
</protein>
<dbReference type="SMART" id="SM00382">
    <property type="entry name" value="AAA"/>
    <property type="match status" value="1"/>
</dbReference>
<comment type="caution">
    <text evidence="5">The sequence shown here is derived from an EMBL/GenBank/DDBJ whole genome shotgun (WGS) entry which is preliminary data.</text>
</comment>
<dbReference type="PANTHER" id="PTHR30050:SF4">
    <property type="entry name" value="ATP-BINDING PROTEIN RV3427C IN INSERTION SEQUENCE-RELATED"/>
    <property type="match status" value="1"/>
</dbReference>
<dbReference type="InterPro" id="IPR003593">
    <property type="entry name" value="AAA+_ATPase"/>
</dbReference>
<dbReference type="InterPro" id="IPR002611">
    <property type="entry name" value="IstB_ATP-bd"/>
</dbReference>
<keyword evidence="6" id="KW-1185">Reference proteome</keyword>
<evidence type="ECO:0000256" key="2">
    <source>
        <dbReference type="ARBA" id="ARBA00022741"/>
    </source>
</evidence>
<comment type="similarity">
    <text evidence="1">Belongs to the IS21/IS1162 putative ATP-binding protein family.</text>
</comment>
<keyword evidence="2" id="KW-0547">Nucleotide-binding</keyword>
<reference evidence="5" key="1">
    <citation type="submission" date="2022-09" db="EMBL/GenBank/DDBJ databases">
        <title>Eubacterium sp. LFL-14 isolated from human feces.</title>
        <authorList>
            <person name="Liu F."/>
        </authorList>
    </citation>
    <scope>NUCLEOTIDE SEQUENCE</scope>
    <source>
        <strain evidence="5">LFL-14</strain>
    </source>
</reference>